<evidence type="ECO:0000313" key="2">
    <source>
        <dbReference type="Proteomes" id="UP000789366"/>
    </source>
</evidence>
<dbReference type="Proteomes" id="UP000789366">
    <property type="component" value="Unassembled WGS sequence"/>
</dbReference>
<keyword evidence="2" id="KW-1185">Reference proteome</keyword>
<sequence length="162" mass="18805">MSVGSSSRAVSIVSLENQPCTTKKSKLPKRRRKYIKSSWVWKYFKVSKNGQHDICTVEILNLNNETVKCGYKFLHDGSTGNMSGHLQDKHDLYKNKNKKQDHTVQQTLKETLKRSKVKMHKEPRNQEIRQAITEWIIIDNLSINIVKGKGYKKMMKIVDPAF</sequence>
<evidence type="ECO:0000313" key="1">
    <source>
        <dbReference type="EMBL" id="CAG8520220.1"/>
    </source>
</evidence>
<comment type="caution">
    <text evidence="1">The sequence shown here is derived from an EMBL/GenBank/DDBJ whole genome shotgun (WGS) entry which is preliminary data.</text>
</comment>
<gene>
    <name evidence="1" type="ORF">SPELUC_LOCUS3897</name>
</gene>
<dbReference type="EMBL" id="CAJVPW010003179">
    <property type="protein sequence ID" value="CAG8520220.1"/>
    <property type="molecule type" value="Genomic_DNA"/>
</dbReference>
<organism evidence="1 2">
    <name type="scientific">Cetraspora pellucida</name>
    <dbReference type="NCBI Taxonomy" id="1433469"/>
    <lineage>
        <taxon>Eukaryota</taxon>
        <taxon>Fungi</taxon>
        <taxon>Fungi incertae sedis</taxon>
        <taxon>Mucoromycota</taxon>
        <taxon>Glomeromycotina</taxon>
        <taxon>Glomeromycetes</taxon>
        <taxon>Diversisporales</taxon>
        <taxon>Gigasporaceae</taxon>
        <taxon>Cetraspora</taxon>
    </lineage>
</organism>
<proteinExistence type="predicted"/>
<protein>
    <submittedName>
        <fullName evidence="1">3203_t:CDS:1</fullName>
    </submittedName>
</protein>
<accession>A0ACA9LBD7</accession>
<reference evidence="1" key="1">
    <citation type="submission" date="2021-06" db="EMBL/GenBank/DDBJ databases">
        <authorList>
            <person name="Kallberg Y."/>
            <person name="Tangrot J."/>
            <person name="Rosling A."/>
        </authorList>
    </citation>
    <scope>NUCLEOTIDE SEQUENCE</scope>
    <source>
        <strain evidence="1">28 12/20/2015</strain>
    </source>
</reference>
<name>A0ACA9LBD7_9GLOM</name>